<dbReference type="GO" id="GO:0006431">
    <property type="term" value="P:methionyl-tRNA aminoacylation"/>
    <property type="evidence" value="ECO:0007669"/>
    <property type="project" value="InterPro"/>
</dbReference>
<dbReference type="OrthoDB" id="5844513at2759"/>
<evidence type="ECO:0000256" key="8">
    <source>
        <dbReference type="ARBA" id="ARBA00022840"/>
    </source>
</evidence>
<evidence type="ECO:0000256" key="11">
    <source>
        <dbReference type="ARBA" id="ARBA00023146"/>
    </source>
</evidence>
<dbReference type="InterPro" id="IPR023458">
    <property type="entry name" value="Met-tRNA_ligase_1"/>
</dbReference>
<dbReference type="InterPro" id="IPR015413">
    <property type="entry name" value="Methionyl/Leucyl_tRNA_Synth"/>
</dbReference>
<dbReference type="PANTHER" id="PTHR45765">
    <property type="entry name" value="METHIONINE--TRNA LIGASE"/>
    <property type="match status" value="1"/>
</dbReference>
<evidence type="ECO:0000256" key="15">
    <source>
        <dbReference type="SAM" id="Coils"/>
    </source>
</evidence>
<dbReference type="EMBL" id="OV121133">
    <property type="protein sequence ID" value="CAH0551993.1"/>
    <property type="molecule type" value="Genomic_DNA"/>
</dbReference>
<dbReference type="Pfam" id="PF09334">
    <property type="entry name" value="tRNA-synt_1g"/>
    <property type="match status" value="1"/>
</dbReference>
<feature type="domain" description="GST C-terminal" evidence="16">
    <location>
        <begin position="69"/>
        <end position="195"/>
    </location>
</feature>
<dbReference type="CDD" id="cd00939">
    <property type="entry name" value="MetRS_RNA"/>
    <property type="match status" value="3"/>
</dbReference>
<evidence type="ECO:0000259" key="16">
    <source>
        <dbReference type="PROSITE" id="PS50405"/>
    </source>
</evidence>
<name>A0A9P0B1N3_BRAAE</name>
<gene>
    <name evidence="18" type="ORF">MELIAE_LOCUS4477</name>
</gene>
<dbReference type="GO" id="GO:0005524">
    <property type="term" value="F:ATP binding"/>
    <property type="evidence" value="ECO:0007669"/>
    <property type="project" value="UniProtKB-KW"/>
</dbReference>
<dbReference type="CDD" id="cd00814">
    <property type="entry name" value="MetRS_core"/>
    <property type="match status" value="1"/>
</dbReference>
<dbReference type="PRINTS" id="PR01041">
    <property type="entry name" value="TRNASYNTHMET"/>
</dbReference>
<dbReference type="SUPFAM" id="SSF52374">
    <property type="entry name" value="Nucleotidylyl transferase"/>
    <property type="match status" value="1"/>
</dbReference>
<dbReference type="InterPro" id="IPR014729">
    <property type="entry name" value="Rossmann-like_a/b/a_fold"/>
</dbReference>
<keyword evidence="6 14" id="KW-0436">Ligase</keyword>
<evidence type="ECO:0000256" key="10">
    <source>
        <dbReference type="ARBA" id="ARBA00022917"/>
    </source>
</evidence>
<dbReference type="CDD" id="cd07957">
    <property type="entry name" value="Anticodon_Ia_Met"/>
    <property type="match status" value="1"/>
</dbReference>
<dbReference type="PANTHER" id="PTHR45765:SF1">
    <property type="entry name" value="METHIONINE--TRNA LIGASE, CYTOPLASMIC"/>
    <property type="match status" value="1"/>
</dbReference>
<dbReference type="SUPFAM" id="SSF47060">
    <property type="entry name" value="S15/NS1 RNA-binding domain"/>
    <property type="match status" value="3"/>
</dbReference>
<dbReference type="InterPro" id="IPR001412">
    <property type="entry name" value="aa-tRNA-synth_I_CS"/>
</dbReference>
<evidence type="ECO:0000313" key="18">
    <source>
        <dbReference type="EMBL" id="CAH0551993.1"/>
    </source>
</evidence>
<keyword evidence="7 14" id="KW-0547">Nucleotide-binding</keyword>
<evidence type="ECO:0000256" key="13">
    <source>
        <dbReference type="ARBA" id="ARBA00047364"/>
    </source>
</evidence>
<accession>A0A9P0B1N3</accession>
<keyword evidence="5" id="KW-0963">Cytoplasm</keyword>
<dbReference type="FunFam" id="2.20.28.20:FF:000001">
    <property type="entry name" value="Methionine--tRNA ligase"/>
    <property type="match status" value="1"/>
</dbReference>
<dbReference type="Proteomes" id="UP001154078">
    <property type="component" value="Chromosome 2"/>
</dbReference>
<dbReference type="Gene3D" id="3.40.30.10">
    <property type="entry name" value="Glutaredoxin"/>
    <property type="match status" value="1"/>
</dbReference>
<evidence type="ECO:0000256" key="3">
    <source>
        <dbReference type="ARBA" id="ARBA00012838"/>
    </source>
</evidence>
<dbReference type="InterPro" id="IPR029038">
    <property type="entry name" value="MetRS_Zn"/>
</dbReference>
<dbReference type="SMART" id="SM00991">
    <property type="entry name" value="WHEP-TRS"/>
    <property type="match status" value="3"/>
</dbReference>
<dbReference type="InterPro" id="IPR000738">
    <property type="entry name" value="WHEP-TRS_dom"/>
</dbReference>
<dbReference type="PROSITE" id="PS50405">
    <property type="entry name" value="GST_CTER"/>
    <property type="match status" value="1"/>
</dbReference>
<dbReference type="InterPro" id="IPR041872">
    <property type="entry name" value="Anticodon_Met"/>
</dbReference>
<comment type="catalytic activity">
    <reaction evidence="13">
        <text>tRNA(Met) + L-methionine + ATP = L-methionyl-tRNA(Met) + AMP + diphosphate</text>
        <dbReference type="Rhea" id="RHEA:13481"/>
        <dbReference type="Rhea" id="RHEA-COMP:9667"/>
        <dbReference type="Rhea" id="RHEA-COMP:9698"/>
        <dbReference type="ChEBI" id="CHEBI:30616"/>
        <dbReference type="ChEBI" id="CHEBI:33019"/>
        <dbReference type="ChEBI" id="CHEBI:57844"/>
        <dbReference type="ChEBI" id="CHEBI:78442"/>
        <dbReference type="ChEBI" id="CHEBI:78530"/>
        <dbReference type="ChEBI" id="CHEBI:456215"/>
        <dbReference type="EC" id="6.1.1.10"/>
    </reaction>
</comment>
<dbReference type="Pfam" id="PF19303">
    <property type="entry name" value="Anticodon_3"/>
    <property type="match status" value="1"/>
</dbReference>
<keyword evidence="8 14" id="KW-0067">ATP-binding</keyword>
<dbReference type="NCBIfam" id="TIGR00398">
    <property type="entry name" value="metG"/>
    <property type="match status" value="1"/>
</dbReference>
<dbReference type="GO" id="GO:0003723">
    <property type="term" value="F:RNA binding"/>
    <property type="evidence" value="ECO:0007669"/>
    <property type="project" value="UniProtKB-KW"/>
</dbReference>
<evidence type="ECO:0000256" key="6">
    <source>
        <dbReference type="ARBA" id="ARBA00022598"/>
    </source>
</evidence>
<evidence type="ECO:0000256" key="2">
    <source>
        <dbReference type="ARBA" id="ARBA00005594"/>
    </source>
</evidence>
<keyword evidence="10 14" id="KW-0648">Protein biosynthesis</keyword>
<dbReference type="HAMAP" id="MF_00098">
    <property type="entry name" value="Met_tRNA_synth_type1"/>
    <property type="match status" value="1"/>
</dbReference>
<dbReference type="Gene3D" id="1.10.730.10">
    <property type="entry name" value="Isoleucyl-tRNA Synthetase, Domain 1"/>
    <property type="match status" value="1"/>
</dbReference>
<feature type="coiled-coil region" evidence="15">
    <location>
        <begin position="945"/>
        <end position="972"/>
    </location>
</feature>
<dbReference type="FunFam" id="1.10.287.10:FF:000014">
    <property type="entry name" value="Methionyl-tRNA synthetase"/>
    <property type="match status" value="3"/>
</dbReference>
<dbReference type="AlphaFoldDB" id="A0A9P0B1N3"/>
<evidence type="ECO:0000256" key="12">
    <source>
        <dbReference type="ARBA" id="ARBA00030904"/>
    </source>
</evidence>
<organism evidence="18 19">
    <name type="scientific">Brassicogethes aeneus</name>
    <name type="common">Rape pollen beetle</name>
    <name type="synonym">Meligethes aeneus</name>
    <dbReference type="NCBI Taxonomy" id="1431903"/>
    <lineage>
        <taxon>Eukaryota</taxon>
        <taxon>Metazoa</taxon>
        <taxon>Ecdysozoa</taxon>
        <taxon>Arthropoda</taxon>
        <taxon>Hexapoda</taxon>
        <taxon>Insecta</taxon>
        <taxon>Pterygota</taxon>
        <taxon>Neoptera</taxon>
        <taxon>Endopterygota</taxon>
        <taxon>Coleoptera</taxon>
        <taxon>Polyphaga</taxon>
        <taxon>Cucujiformia</taxon>
        <taxon>Nitidulidae</taxon>
        <taxon>Meligethinae</taxon>
        <taxon>Brassicogethes</taxon>
    </lineage>
</organism>
<dbReference type="InterPro" id="IPR014758">
    <property type="entry name" value="Met-tRNA_synth"/>
</dbReference>
<comment type="subcellular location">
    <subcellularLocation>
        <location evidence="1">Cytoplasm</location>
    </subcellularLocation>
</comment>
<dbReference type="Gene3D" id="2.20.28.20">
    <property type="entry name" value="Methionyl-tRNA synthetase, Zn-domain"/>
    <property type="match status" value="1"/>
</dbReference>
<evidence type="ECO:0000256" key="1">
    <source>
        <dbReference type="ARBA" id="ARBA00004496"/>
    </source>
</evidence>
<dbReference type="PROSITE" id="PS51185">
    <property type="entry name" value="WHEP_TRS_2"/>
    <property type="match status" value="3"/>
</dbReference>
<dbReference type="SUPFAM" id="SSF47616">
    <property type="entry name" value="GST C-terminal domain-like"/>
    <property type="match status" value="1"/>
</dbReference>
<dbReference type="InterPro" id="IPR009080">
    <property type="entry name" value="tRNAsynth_Ia_anticodon-bd"/>
</dbReference>
<evidence type="ECO:0000256" key="4">
    <source>
        <dbReference type="ARBA" id="ARBA00018335"/>
    </source>
</evidence>
<dbReference type="Pfam" id="PF00458">
    <property type="entry name" value="WHEP-TRS"/>
    <property type="match status" value="3"/>
</dbReference>
<dbReference type="InterPro" id="IPR036282">
    <property type="entry name" value="Glutathione-S-Trfase_C_sf"/>
</dbReference>
<dbReference type="SUPFAM" id="SSF47323">
    <property type="entry name" value="Anticodon-binding domain of a subclass of class I aminoacyl-tRNA synthetases"/>
    <property type="match status" value="1"/>
</dbReference>
<dbReference type="InterPro" id="IPR009068">
    <property type="entry name" value="uS15_NS1_RNA-bd_sf"/>
</dbReference>
<evidence type="ECO:0000259" key="17">
    <source>
        <dbReference type="PROSITE" id="PS51185"/>
    </source>
</evidence>
<comment type="similarity">
    <text evidence="2 14">Belongs to the class-I aminoacyl-tRNA synthetase family.</text>
</comment>
<keyword evidence="19" id="KW-1185">Reference proteome</keyword>
<feature type="domain" description="WHEP-TRS" evidence="17">
    <location>
        <begin position="824"/>
        <end position="880"/>
    </location>
</feature>
<proteinExistence type="inferred from homology"/>
<dbReference type="EC" id="6.1.1.10" evidence="3"/>
<feature type="domain" description="WHEP-TRS" evidence="17">
    <location>
        <begin position="885"/>
        <end position="941"/>
    </location>
</feature>
<dbReference type="Gene3D" id="1.10.287.10">
    <property type="entry name" value="S15/NS1, RNA-binding"/>
    <property type="match status" value="3"/>
</dbReference>
<evidence type="ECO:0000256" key="14">
    <source>
        <dbReference type="RuleBase" id="RU363039"/>
    </source>
</evidence>
<feature type="domain" description="WHEP-TRS" evidence="17">
    <location>
        <begin position="951"/>
        <end position="1007"/>
    </location>
</feature>
<protein>
    <recommendedName>
        <fullName evidence="4">Methionine--tRNA ligase, cytoplasmic</fullName>
        <ecNumber evidence="3">6.1.1.10</ecNumber>
    </recommendedName>
    <alternativeName>
        <fullName evidence="12">Methionyl-tRNA synthetase</fullName>
    </alternativeName>
</protein>
<evidence type="ECO:0000256" key="9">
    <source>
        <dbReference type="ARBA" id="ARBA00022884"/>
    </source>
</evidence>
<dbReference type="InterPro" id="IPR041598">
    <property type="entry name" value="MARS_N"/>
</dbReference>
<dbReference type="InterPro" id="IPR004046">
    <property type="entry name" value="GST_C"/>
</dbReference>
<dbReference type="Gene3D" id="3.40.50.620">
    <property type="entry name" value="HUPs"/>
    <property type="match status" value="1"/>
</dbReference>
<sequence length="1011" mass="112918">MAVIYTSENNPAGLKLIVAKNLSKKDVTVIISNINDKSLKQPKHLPYLELDNNVSLFSTNAAVLYLLSSKIDDLVVNEWLEWESNILAPNLALVIGSNIKKKDVKNTLSAALKKLNEFLKNKKYLCGNQITACDISIWCTLFPLYKFGGSESFKDLLINLTSVDGWFNNLLKESSFEVSLKEFPIKDCHSPYNALLSGSKYLVAGAHDNAALKSENSQEEETVSEEDLEAARKAFCESGGFPKIKQPGKTVLPIPNEKNVFITSALPYVNNVPHLGNIIGCVLSADVFARFSRLCNHNTLYLCGTDEYGTATETKALEEKLSCKAICDKYHKIHKETYDWFNISFDYFGRTSTPEQTELCQSMFLKLNDNGFMFTQSVEQLHCSNCDRFLADRFVEGGCPNIGCTYEDARGDQCDGCGKLVNAVELKNPRCKVCSQTPKLKTSNQFFIDLPKLEPLLRHWIKISSPGWTHNAQVIAQSWLKEGLKPRCITRDLKWGVPVPLDGFRDKVFYVWFDAPIGYMSMTKAYTEEYEKWWIPGEKTDVELYQFMAKDNVPFHSVLFPSMLLGANKGYLTVSHLMATEYLNYEDGKFSKSRGVGVFGTDVQNTGISSDVWRFYLLYVRPESQDSSFSWADLATKNNSELLNNLGNFVNRSLVFAKNNFGGVVPKMELLTEDLTLLAHCTKEFKAYVSALEKCKLRDGIRHILSISKFGNQYMQSNQPWVLVKGTDEQKLRAGTVIGLCTNIVALLEMLLRPYMPETSANLKKQLNTTDLAIDLKEVRIVQLTPSGHKIGEPSPLFAKIEPARIEELQKMFAGTQAERKNGVPAELEAEVQKQADKVRQLKSSGAAKTLWAPEVQILLDLKKKLEECKKKKPNDEGDVPLSGTAEKLEDEVAKQGAKVRSLKSGGAEKSAWQPEVSVLLSLKKKLEGLQKVLAASPKSDAQPNGKNEAEIKRLEDEVAKQALKVRTLKESKAEKSVWQPEVELLLKLKQQLTAAGGAPAAPPAKGKKGK</sequence>
<evidence type="ECO:0000256" key="7">
    <source>
        <dbReference type="ARBA" id="ARBA00022741"/>
    </source>
</evidence>
<dbReference type="GO" id="GO:0017101">
    <property type="term" value="C:aminoacyl-tRNA synthetase multienzyme complex"/>
    <property type="evidence" value="ECO:0007669"/>
    <property type="project" value="UniProtKB-ARBA"/>
</dbReference>
<dbReference type="Pfam" id="PF18485">
    <property type="entry name" value="GST_N_5"/>
    <property type="match status" value="1"/>
</dbReference>
<reference evidence="18" key="1">
    <citation type="submission" date="2021-12" db="EMBL/GenBank/DDBJ databases">
        <authorList>
            <person name="King R."/>
        </authorList>
    </citation>
    <scope>NUCLEOTIDE SEQUENCE</scope>
</reference>
<dbReference type="GO" id="GO:0005829">
    <property type="term" value="C:cytosol"/>
    <property type="evidence" value="ECO:0007669"/>
    <property type="project" value="TreeGrafter"/>
</dbReference>
<evidence type="ECO:0000313" key="19">
    <source>
        <dbReference type="Proteomes" id="UP001154078"/>
    </source>
</evidence>
<evidence type="ECO:0000256" key="5">
    <source>
        <dbReference type="ARBA" id="ARBA00022490"/>
    </source>
</evidence>
<keyword evidence="11 14" id="KW-0030">Aminoacyl-tRNA synthetase</keyword>
<dbReference type="InterPro" id="IPR033911">
    <property type="entry name" value="MetRS_core"/>
</dbReference>
<keyword evidence="15" id="KW-0175">Coiled coil</keyword>
<dbReference type="SUPFAM" id="SSF57770">
    <property type="entry name" value="Methionyl-tRNA synthetase (MetRS), Zn-domain"/>
    <property type="match status" value="1"/>
</dbReference>
<dbReference type="Pfam" id="PF00043">
    <property type="entry name" value="GST_C"/>
    <property type="match status" value="1"/>
</dbReference>
<dbReference type="GO" id="GO:0004825">
    <property type="term" value="F:methionine-tRNA ligase activity"/>
    <property type="evidence" value="ECO:0007669"/>
    <property type="project" value="UniProtKB-EC"/>
</dbReference>
<dbReference type="Gene3D" id="1.20.1050.10">
    <property type="match status" value="1"/>
</dbReference>
<dbReference type="PROSITE" id="PS00178">
    <property type="entry name" value="AA_TRNA_LIGASE_I"/>
    <property type="match status" value="1"/>
</dbReference>
<dbReference type="NCBIfam" id="NF001100">
    <property type="entry name" value="PRK00133.1"/>
    <property type="match status" value="1"/>
</dbReference>
<dbReference type="InterPro" id="IPR010987">
    <property type="entry name" value="Glutathione-S-Trfase_C-like"/>
</dbReference>
<keyword evidence="9" id="KW-0694">RNA-binding</keyword>